<dbReference type="OrthoDB" id="9775255at2"/>
<dbReference type="PANTHER" id="PTHR21039:SF0">
    <property type="entry name" value="HISTIDINOL-PHOSPHATASE"/>
    <property type="match status" value="1"/>
</dbReference>
<dbReference type="PANTHER" id="PTHR21039">
    <property type="entry name" value="HISTIDINOL PHOSPHATASE-RELATED"/>
    <property type="match status" value="1"/>
</dbReference>
<dbReference type="GO" id="GO:0004401">
    <property type="term" value="F:histidinol-phosphatase activity"/>
    <property type="evidence" value="ECO:0007669"/>
    <property type="project" value="UniProtKB-UniRule"/>
</dbReference>
<evidence type="ECO:0000256" key="6">
    <source>
        <dbReference type="ARBA" id="ARBA00023102"/>
    </source>
</evidence>
<protein>
    <recommendedName>
        <fullName evidence="3 8">Histidinol-phosphatase</fullName>
        <shortName evidence="8">HolPase</shortName>
        <ecNumber evidence="3 8">3.1.3.15</ecNumber>
    </recommendedName>
</protein>
<feature type="domain" description="PHP" evidence="9">
    <location>
        <begin position="3"/>
        <end position="191"/>
    </location>
</feature>
<dbReference type="UniPathway" id="UPA00031">
    <property type="reaction ID" value="UER00013"/>
</dbReference>
<dbReference type="Gene3D" id="3.20.20.140">
    <property type="entry name" value="Metal-dependent hydrolases"/>
    <property type="match status" value="1"/>
</dbReference>
<dbReference type="Pfam" id="PF02811">
    <property type="entry name" value="PHP"/>
    <property type="match status" value="1"/>
</dbReference>
<evidence type="ECO:0000256" key="3">
    <source>
        <dbReference type="ARBA" id="ARBA00013085"/>
    </source>
</evidence>
<dbReference type="Pfam" id="PF13263">
    <property type="entry name" value="PHP_C"/>
    <property type="match status" value="1"/>
</dbReference>
<keyword evidence="4 8" id="KW-0028">Amino-acid biosynthesis</keyword>
<comment type="pathway">
    <text evidence="1 8">Amino-acid biosynthesis; L-histidine biosynthesis; L-histidine from 5-phospho-alpha-D-ribose 1-diphosphate: step 8/9.</text>
</comment>
<dbReference type="InterPro" id="IPR016195">
    <property type="entry name" value="Pol/histidinol_Pase-like"/>
</dbReference>
<evidence type="ECO:0000256" key="8">
    <source>
        <dbReference type="RuleBase" id="RU366003"/>
    </source>
</evidence>
<comment type="catalytic activity">
    <reaction evidence="7 8">
        <text>L-histidinol phosphate + H2O = L-histidinol + phosphate</text>
        <dbReference type="Rhea" id="RHEA:14465"/>
        <dbReference type="ChEBI" id="CHEBI:15377"/>
        <dbReference type="ChEBI" id="CHEBI:43474"/>
        <dbReference type="ChEBI" id="CHEBI:57699"/>
        <dbReference type="ChEBI" id="CHEBI:57980"/>
        <dbReference type="EC" id="3.1.3.15"/>
    </reaction>
</comment>
<dbReference type="InterPro" id="IPR004013">
    <property type="entry name" value="PHP_dom"/>
</dbReference>
<proteinExistence type="inferred from homology"/>
<evidence type="ECO:0000313" key="11">
    <source>
        <dbReference type="Proteomes" id="UP000320623"/>
    </source>
</evidence>
<dbReference type="SUPFAM" id="SSF89550">
    <property type="entry name" value="PHP domain-like"/>
    <property type="match status" value="1"/>
</dbReference>
<evidence type="ECO:0000256" key="4">
    <source>
        <dbReference type="ARBA" id="ARBA00022605"/>
    </source>
</evidence>
<dbReference type="GO" id="GO:0000105">
    <property type="term" value="P:L-histidine biosynthetic process"/>
    <property type="evidence" value="ECO:0007669"/>
    <property type="project" value="UniProtKB-UniRule"/>
</dbReference>
<evidence type="ECO:0000313" key="10">
    <source>
        <dbReference type="EMBL" id="CUU06506.1"/>
    </source>
</evidence>
<dbReference type="Proteomes" id="UP000320623">
    <property type="component" value="Unassembled WGS sequence"/>
</dbReference>
<dbReference type="GO" id="GO:0005737">
    <property type="term" value="C:cytoplasm"/>
    <property type="evidence" value="ECO:0007669"/>
    <property type="project" value="TreeGrafter"/>
</dbReference>
<name>A0A0S4N5I3_9BACT</name>
<dbReference type="EMBL" id="FAOO01000010">
    <property type="protein sequence ID" value="CUU06506.1"/>
    <property type="molecule type" value="Genomic_DNA"/>
</dbReference>
<gene>
    <name evidence="10" type="ORF">JGI1_01532</name>
</gene>
<evidence type="ECO:0000256" key="7">
    <source>
        <dbReference type="ARBA" id="ARBA00049158"/>
    </source>
</evidence>
<reference evidence="11" key="1">
    <citation type="submission" date="2015-11" db="EMBL/GenBank/DDBJ databases">
        <authorList>
            <person name="Varghese N."/>
        </authorList>
    </citation>
    <scope>NUCLEOTIDE SEQUENCE [LARGE SCALE GENOMIC DNA]</scope>
</reference>
<accession>A0A0S4N5I3</accession>
<evidence type="ECO:0000256" key="5">
    <source>
        <dbReference type="ARBA" id="ARBA00022801"/>
    </source>
</evidence>
<keyword evidence="6 8" id="KW-0368">Histidine biosynthesis</keyword>
<sequence>MVDYHTHTKLCNHAKGEPRDYVLSAISKNLSEIGLSDHMPLPGDFDPDHRMKVEEFEIYRSWYREVVEEFGDKIKIRFGIEAEFIESEISFISDFIKYGDFDYVIGSIHFIGEWNIASHKQSWKWEGQDVNAVYESYYQIMKKLVSSGLFDVIGHFDLIKKFGHKANDDFEDLIREIFSMIKRNGLCVEINISGLRHKVAEIYPSFKILELVKEYGIPITLGSDAHDPGDVGRDFSMAYELVERYADGKISVFDKRERKEIKIR</sequence>
<evidence type="ECO:0000256" key="1">
    <source>
        <dbReference type="ARBA" id="ARBA00004970"/>
    </source>
</evidence>
<organism evidence="10 11">
    <name type="scientific">Candidatus Thermokryptus mobilis</name>
    <dbReference type="NCBI Taxonomy" id="1643428"/>
    <lineage>
        <taxon>Bacteria</taxon>
        <taxon>Pseudomonadati</taxon>
        <taxon>Candidatus Kryptoniota</taxon>
        <taxon>Candidatus Thermokryptus</taxon>
    </lineage>
</organism>
<keyword evidence="5 8" id="KW-0378">Hydrolase</keyword>
<evidence type="ECO:0000256" key="2">
    <source>
        <dbReference type="ARBA" id="ARBA00009152"/>
    </source>
</evidence>
<dbReference type="EC" id="3.1.3.15" evidence="3 8"/>
<comment type="similarity">
    <text evidence="2 8">Belongs to the PHP hydrolase family. HisK subfamily.</text>
</comment>
<evidence type="ECO:0000259" key="9">
    <source>
        <dbReference type="Pfam" id="PF02811"/>
    </source>
</evidence>
<dbReference type="STRING" id="1643428.GCA_001442855_01499"/>
<dbReference type="NCBIfam" id="NF005596">
    <property type="entry name" value="PRK07328.1"/>
    <property type="match status" value="1"/>
</dbReference>
<dbReference type="RefSeq" id="WP_140945271.1">
    <property type="nucleotide sequence ID" value="NZ_FAOO01000010.1"/>
</dbReference>
<dbReference type="AlphaFoldDB" id="A0A0S4N5I3"/>
<dbReference type="CDD" id="cd12110">
    <property type="entry name" value="PHP_HisPPase_Hisj_like"/>
    <property type="match status" value="1"/>
</dbReference>
<dbReference type="InterPro" id="IPR010140">
    <property type="entry name" value="Histidinol_P_phosphatase_HisJ"/>
</dbReference>
<keyword evidence="11" id="KW-1185">Reference proteome</keyword>
<dbReference type="NCBIfam" id="TIGR01856">
    <property type="entry name" value="hisJ_fam"/>
    <property type="match status" value="1"/>
</dbReference>